<feature type="compositionally biased region" description="Basic and acidic residues" evidence="3">
    <location>
        <begin position="75"/>
        <end position="89"/>
    </location>
</feature>
<feature type="domain" description="SHSP" evidence="4">
    <location>
        <begin position="27"/>
        <end position="140"/>
    </location>
</feature>
<dbReference type="InterPro" id="IPR002068">
    <property type="entry name" value="A-crystallin/Hsp20_dom"/>
</dbReference>
<reference evidence="6 9" key="3">
    <citation type="journal article" date="2019" name="Nat. Med.">
        <title>A library of human gut bacterial isolates paired with longitudinal multiomics data enables mechanistic microbiome research.</title>
        <authorList>
            <person name="Poyet M."/>
            <person name="Groussin M."/>
            <person name="Gibbons S.M."/>
            <person name="Avila-Pacheco J."/>
            <person name="Jiang X."/>
            <person name="Kearney S.M."/>
            <person name="Perrotta A.R."/>
            <person name="Berdy B."/>
            <person name="Zhao S."/>
            <person name="Lieberman T.D."/>
            <person name="Swanson P.K."/>
            <person name="Smith M."/>
            <person name="Roesemann S."/>
            <person name="Alexander J.E."/>
            <person name="Rich S.A."/>
            <person name="Livny J."/>
            <person name="Vlamakis H."/>
            <person name="Clish C."/>
            <person name="Bullock K."/>
            <person name="Deik A."/>
            <person name="Scott J."/>
            <person name="Pierce K.A."/>
            <person name="Xavier R.J."/>
            <person name="Alm E.J."/>
        </authorList>
    </citation>
    <scope>NUCLEOTIDE SEQUENCE [LARGE SCALE GENOMIC DNA]</scope>
    <source>
        <strain evidence="6 9">BIOML-A2</strain>
    </source>
</reference>
<dbReference type="PROSITE" id="PS01031">
    <property type="entry name" value="SHSP"/>
    <property type="match status" value="1"/>
</dbReference>
<dbReference type="InterPro" id="IPR008978">
    <property type="entry name" value="HSP20-like_chaperone"/>
</dbReference>
<reference evidence="5" key="4">
    <citation type="submission" date="2022-06" db="EMBL/GenBank/DDBJ databases">
        <title>Isolation of gut microbiota from human fecal samples.</title>
        <authorList>
            <person name="Pamer E.G."/>
            <person name="Barat B."/>
            <person name="Waligurski E."/>
            <person name="Medina S."/>
            <person name="Paddock L."/>
            <person name="Mostad J."/>
        </authorList>
    </citation>
    <scope>NUCLEOTIDE SEQUENCE</scope>
    <source>
        <strain evidence="5">DFI.7.96</strain>
    </source>
</reference>
<dbReference type="PANTHER" id="PTHR11527">
    <property type="entry name" value="HEAT-SHOCK PROTEIN 20 FAMILY MEMBER"/>
    <property type="match status" value="1"/>
</dbReference>
<name>A0AAQ1MB53_9FIRM</name>
<comment type="caution">
    <text evidence="7">The sequence shown here is derived from an EMBL/GenBank/DDBJ whole genome shotgun (WGS) entry which is preliminary data.</text>
</comment>
<dbReference type="AlphaFoldDB" id="A0AAQ1MB53"/>
<dbReference type="EMBL" id="WWVX01000001">
    <property type="protein sequence ID" value="MZL68564.1"/>
    <property type="molecule type" value="Genomic_DNA"/>
</dbReference>
<dbReference type="Proteomes" id="UP000474718">
    <property type="component" value="Unassembled WGS sequence"/>
</dbReference>
<evidence type="ECO:0000313" key="8">
    <source>
        <dbReference type="Proteomes" id="UP000184089"/>
    </source>
</evidence>
<dbReference type="Gene3D" id="2.60.40.790">
    <property type="match status" value="1"/>
</dbReference>
<organism evidence="7 8">
    <name type="scientific">Bittarella massiliensis</name>
    <name type="common">ex Durand et al. 2017</name>
    <dbReference type="NCBI Taxonomy" id="1720313"/>
    <lineage>
        <taxon>Bacteria</taxon>
        <taxon>Bacillati</taxon>
        <taxon>Bacillota</taxon>
        <taxon>Clostridia</taxon>
        <taxon>Eubacteriales</taxon>
        <taxon>Oscillospiraceae</taxon>
        <taxon>Bittarella (ex Durand et al. 2017)</taxon>
    </lineage>
</organism>
<evidence type="ECO:0000313" key="5">
    <source>
        <dbReference type="EMBL" id="MCQ4949254.1"/>
    </source>
</evidence>
<dbReference type="Proteomes" id="UP000184089">
    <property type="component" value="Unassembled WGS sequence"/>
</dbReference>
<evidence type="ECO:0000256" key="3">
    <source>
        <dbReference type="SAM" id="MobiDB-lite"/>
    </source>
</evidence>
<evidence type="ECO:0000313" key="7">
    <source>
        <dbReference type="EMBL" id="SHF65313.1"/>
    </source>
</evidence>
<accession>A0AAQ1MB53</accession>
<evidence type="ECO:0000313" key="6">
    <source>
        <dbReference type="EMBL" id="MZL68564.1"/>
    </source>
</evidence>
<dbReference type="EMBL" id="FQVY01000001">
    <property type="protein sequence ID" value="SHF65313.1"/>
    <property type="molecule type" value="Genomic_DNA"/>
</dbReference>
<protein>
    <submittedName>
        <fullName evidence="7">Heat shock protein Hsp20</fullName>
    </submittedName>
    <submittedName>
        <fullName evidence="6">Hsp20 family protein</fullName>
    </submittedName>
    <submittedName>
        <fullName evidence="5">Hsp20/alpha crystallin family protein</fullName>
    </submittedName>
</protein>
<dbReference type="Proteomes" id="UP001205063">
    <property type="component" value="Unassembled WGS sequence"/>
</dbReference>
<evidence type="ECO:0000313" key="9">
    <source>
        <dbReference type="Proteomes" id="UP000474718"/>
    </source>
</evidence>
<evidence type="ECO:0000256" key="1">
    <source>
        <dbReference type="PROSITE-ProRule" id="PRU00285"/>
    </source>
</evidence>
<proteinExistence type="inferred from homology"/>
<feature type="region of interest" description="Disordered" evidence="3">
    <location>
        <begin position="75"/>
        <end position="96"/>
    </location>
</feature>
<evidence type="ECO:0000259" key="4">
    <source>
        <dbReference type="PROSITE" id="PS01031"/>
    </source>
</evidence>
<dbReference type="EMBL" id="JANGAB010000002">
    <property type="protein sequence ID" value="MCQ4949254.1"/>
    <property type="molecule type" value="Genomic_DNA"/>
</dbReference>
<reference evidence="8" key="2">
    <citation type="submission" date="2016-11" db="EMBL/GenBank/DDBJ databases">
        <authorList>
            <person name="Jaros S."/>
            <person name="Januszkiewicz K."/>
            <person name="Wedrychowicz H."/>
        </authorList>
    </citation>
    <scope>NUCLEOTIDE SEQUENCE [LARGE SCALE GENOMIC DNA]</scope>
    <source>
        <strain evidence="8">DSM 4029</strain>
    </source>
</reference>
<dbReference type="Pfam" id="PF00011">
    <property type="entry name" value="HSP20"/>
    <property type="match status" value="1"/>
</dbReference>
<keyword evidence="7" id="KW-0346">Stress response</keyword>
<keyword evidence="9" id="KW-1185">Reference proteome</keyword>
<reference evidence="7" key="1">
    <citation type="submission" date="2016-11" db="EMBL/GenBank/DDBJ databases">
        <authorList>
            <person name="Varghese N."/>
            <person name="Submissions S."/>
        </authorList>
    </citation>
    <scope>NUCLEOTIDE SEQUENCE</scope>
    <source>
        <strain evidence="7">DSM 4029</strain>
    </source>
</reference>
<dbReference type="CDD" id="cd06471">
    <property type="entry name" value="ACD_LpsHSP_like"/>
    <property type="match status" value="1"/>
</dbReference>
<evidence type="ECO:0000256" key="2">
    <source>
        <dbReference type="RuleBase" id="RU003616"/>
    </source>
</evidence>
<dbReference type="SUPFAM" id="SSF49764">
    <property type="entry name" value="HSP20-like chaperones"/>
    <property type="match status" value="1"/>
</dbReference>
<comment type="similarity">
    <text evidence="1 2">Belongs to the small heat shock protein (HSP20) family.</text>
</comment>
<dbReference type="InterPro" id="IPR031107">
    <property type="entry name" value="Small_HSP"/>
</dbReference>
<sequence>MFELMPFGTIRNNPFHELDKLEKQLFGDFGSDFSQFRTDIIEKPDKYVLKADLPGFEKKDIKVDLKGDTLTITAQHDESKEDRHGNYLRRERRSGSYTRSFSVAGIQADGIDAEYKSGVLTVTLPKEPTITPPSHQIEIR</sequence>
<gene>
    <name evidence="6" type="ORF">GT747_02080</name>
    <name evidence="5" type="ORF">NE646_06180</name>
    <name evidence="7" type="ORF">SAMN05444424_0210</name>
</gene>
<dbReference type="RefSeq" id="WP_044992501.1">
    <property type="nucleotide sequence ID" value="NZ_FQVY01000001.1"/>
</dbReference>